<comment type="similarity">
    <text evidence="3 13">Belongs to the ABC-3 integral membrane protein family.</text>
</comment>
<feature type="transmembrane region" description="Helical" evidence="14">
    <location>
        <begin position="162"/>
        <end position="193"/>
    </location>
</feature>
<dbReference type="GO" id="GO:0055085">
    <property type="term" value="P:transmembrane transport"/>
    <property type="evidence" value="ECO:0007669"/>
    <property type="project" value="InterPro"/>
</dbReference>
<comment type="subcellular location">
    <subcellularLocation>
        <location evidence="2 13">Cell membrane</location>
        <topology evidence="2 13">Multi-pass membrane protein</topology>
    </subcellularLocation>
</comment>
<sequence length="254" mass="26405">MSPLTLITGALVGLAAGYLGSFMVLRRMSLVGDALSHVALPGLALGLIFSFNPFLGAFAALFLAIVGIWLVENKTKLPAETLVGVAFTLSLAIGLLITPQPELLEALFGDISTLGRMDALWGILIALGTIWLVASIARSLVLGTLSEDLARSTGIATKKVDFLFLLAVALIVAVGIKIVGTLLMGALVIIPAATAKNLAHSLNSYNWMAGILGLVSVLGGIYLATHYHLPPGPLVVLASAALFLLSLTIKKPTT</sequence>
<keyword evidence="4 13" id="KW-0813">Transport</keyword>
<evidence type="ECO:0000256" key="13">
    <source>
        <dbReference type="RuleBase" id="RU003943"/>
    </source>
</evidence>
<keyword evidence="10" id="KW-0406">Ion transport</keyword>
<keyword evidence="6 13" id="KW-0812">Transmembrane</keyword>
<evidence type="ECO:0000313" key="16">
    <source>
        <dbReference type="Proteomes" id="UP000177478"/>
    </source>
</evidence>
<comment type="caution">
    <text evidence="15">The sequence shown here is derived from an EMBL/GenBank/DDBJ whole genome shotgun (WGS) entry which is preliminary data.</text>
</comment>
<proteinExistence type="inferred from homology"/>
<dbReference type="AlphaFoldDB" id="A0A1F8G504"/>
<evidence type="ECO:0000256" key="5">
    <source>
        <dbReference type="ARBA" id="ARBA00022475"/>
    </source>
</evidence>
<keyword evidence="5" id="KW-1003">Cell membrane</keyword>
<dbReference type="Gene3D" id="1.10.3470.10">
    <property type="entry name" value="ABC transporter involved in vitamin B12 uptake, BtuC"/>
    <property type="match status" value="1"/>
</dbReference>
<comment type="function">
    <text evidence="1">Involved in the high-affinity zinc uptake transport system.</text>
</comment>
<dbReference type="Pfam" id="PF00950">
    <property type="entry name" value="ABC-3"/>
    <property type="match status" value="1"/>
</dbReference>
<feature type="transmembrane region" description="Helical" evidence="14">
    <location>
        <begin position="38"/>
        <end position="71"/>
    </location>
</feature>
<dbReference type="STRING" id="1802689.A3F25_00820"/>
<evidence type="ECO:0000256" key="4">
    <source>
        <dbReference type="ARBA" id="ARBA00022448"/>
    </source>
</evidence>
<name>A0A1F8G504_9BACT</name>
<dbReference type="GO" id="GO:0010043">
    <property type="term" value="P:response to zinc ion"/>
    <property type="evidence" value="ECO:0007669"/>
    <property type="project" value="TreeGrafter"/>
</dbReference>
<organism evidence="15 16">
    <name type="scientific">Candidatus Yanofskybacteria bacterium RIFCSPHIGHO2_12_FULL_45_19b</name>
    <dbReference type="NCBI Taxonomy" id="1802689"/>
    <lineage>
        <taxon>Bacteria</taxon>
        <taxon>Candidatus Yanofskyibacteriota</taxon>
    </lineage>
</organism>
<evidence type="ECO:0000256" key="10">
    <source>
        <dbReference type="ARBA" id="ARBA00023065"/>
    </source>
</evidence>
<evidence type="ECO:0000256" key="12">
    <source>
        <dbReference type="ARBA" id="ARBA00040080"/>
    </source>
</evidence>
<evidence type="ECO:0000256" key="3">
    <source>
        <dbReference type="ARBA" id="ARBA00008034"/>
    </source>
</evidence>
<evidence type="ECO:0000256" key="2">
    <source>
        <dbReference type="ARBA" id="ARBA00004651"/>
    </source>
</evidence>
<evidence type="ECO:0000256" key="9">
    <source>
        <dbReference type="ARBA" id="ARBA00022989"/>
    </source>
</evidence>
<evidence type="ECO:0000256" key="6">
    <source>
        <dbReference type="ARBA" id="ARBA00022692"/>
    </source>
</evidence>
<dbReference type="GO" id="GO:0006829">
    <property type="term" value="P:zinc ion transport"/>
    <property type="evidence" value="ECO:0007669"/>
    <property type="project" value="UniProtKB-KW"/>
</dbReference>
<keyword evidence="11 14" id="KW-0472">Membrane</keyword>
<dbReference type="EMBL" id="MGKD01000005">
    <property type="protein sequence ID" value="OGN20341.1"/>
    <property type="molecule type" value="Genomic_DNA"/>
</dbReference>
<dbReference type="InterPro" id="IPR001626">
    <property type="entry name" value="ABC_TroCD"/>
</dbReference>
<accession>A0A1F8G504</accession>
<keyword evidence="9 14" id="KW-1133">Transmembrane helix</keyword>
<keyword evidence="8" id="KW-0864">Zinc transport</keyword>
<reference evidence="15 16" key="1">
    <citation type="journal article" date="2016" name="Nat. Commun.">
        <title>Thousands of microbial genomes shed light on interconnected biogeochemical processes in an aquifer system.</title>
        <authorList>
            <person name="Anantharaman K."/>
            <person name="Brown C.T."/>
            <person name="Hug L.A."/>
            <person name="Sharon I."/>
            <person name="Castelle C.J."/>
            <person name="Probst A.J."/>
            <person name="Thomas B.C."/>
            <person name="Singh A."/>
            <person name="Wilkins M.J."/>
            <person name="Karaoz U."/>
            <person name="Brodie E.L."/>
            <person name="Williams K.H."/>
            <person name="Hubbard S.S."/>
            <person name="Banfield J.F."/>
        </authorList>
    </citation>
    <scope>NUCLEOTIDE SEQUENCE [LARGE SCALE GENOMIC DNA]</scope>
</reference>
<keyword evidence="7" id="KW-0862">Zinc</keyword>
<feature type="transmembrane region" description="Helical" evidence="14">
    <location>
        <begin position="231"/>
        <end position="249"/>
    </location>
</feature>
<protein>
    <recommendedName>
        <fullName evidence="12">High-affinity zinc uptake system membrane protein ZnuB</fullName>
    </recommendedName>
</protein>
<dbReference type="Proteomes" id="UP000177478">
    <property type="component" value="Unassembled WGS sequence"/>
</dbReference>
<feature type="transmembrane region" description="Helical" evidence="14">
    <location>
        <begin position="205"/>
        <end position="225"/>
    </location>
</feature>
<feature type="transmembrane region" description="Helical" evidence="14">
    <location>
        <begin position="77"/>
        <end position="98"/>
    </location>
</feature>
<gene>
    <name evidence="15" type="ORF">A3F25_00820</name>
</gene>
<dbReference type="PANTHER" id="PTHR30477">
    <property type="entry name" value="ABC-TRANSPORTER METAL-BINDING PROTEIN"/>
    <property type="match status" value="1"/>
</dbReference>
<evidence type="ECO:0000313" key="15">
    <source>
        <dbReference type="EMBL" id="OGN20341.1"/>
    </source>
</evidence>
<evidence type="ECO:0000256" key="8">
    <source>
        <dbReference type="ARBA" id="ARBA00022906"/>
    </source>
</evidence>
<dbReference type="InterPro" id="IPR037294">
    <property type="entry name" value="ABC_BtuC-like"/>
</dbReference>
<dbReference type="GO" id="GO:0043190">
    <property type="term" value="C:ATP-binding cassette (ABC) transporter complex"/>
    <property type="evidence" value="ECO:0007669"/>
    <property type="project" value="InterPro"/>
</dbReference>
<feature type="transmembrane region" description="Helical" evidence="14">
    <location>
        <begin position="6"/>
        <end position="26"/>
    </location>
</feature>
<feature type="transmembrane region" description="Helical" evidence="14">
    <location>
        <begin position="119"/>
        <end position="142"/>
    </location>
</feature>
<dbReference type="PANTHER" id="PTHR30477:SF23">
    <property type="entry name" value="HIGH-AFFINITY ZINC UPTAKE SYSTEM MEMBRANE PROTEIN ZNUB"/>
    <property type="match status" value="1"/>
</dbReference>
<evidence type="ECO:0000256" key="7">
    <source>
        <dbReference type="ARBA" id="ARBA00022833"/>
    </source>
</evidence>
<evidence type="ECO:0000256" key="14">
    <source>
        <dbReference type="SAM" id="Phobius"/>
    </source>
</evidence>
<evidence type="ECO:0000256" key="1">
    <source>
        <dbReference type="ARBA" id="ARBA00002313"/>
    </source>
</evidence>
<dbReference type="SUPFAM" id="SSF81345">
    <property type="entry name" value="ABC transporter involved in vitamin B12 uptake, BtuC"/>
    <property type="match status" value="1"/>
</dbReference>
<evidence type="ECO:0000256" key="11">
    <source>
        <dbReference type="ARBA" id="ARBA00023136"/>
    </source>
</evidence>